<dbReference type="GO" id="GO:0006508">
    <property type="term" value="P:proteolysis"/>
    <property type="evidence" value="ECO:0007669"/>
    <property type="project" value="UniProtKB-KW"/>
</dbReference>
<dbReference type="Gene3D" id="3.10.620.30">
    <property type="match status" value="1"/>
</dbReference>
<name>A0A285QZW6_9SPHN</name>
<proteinExistence type="predicted"/>
<dbReference type="SMART" id="SM00460">
    <property type="entry name" value="TGc"/>
    <property type="match status" value="1"/>
</dbReference>
<evidence type="ECO:0000313" key="3">
    <source>
        <dbReference type="Proteomes" id="UP000219494"/>
    </source>
</evidence>
<sequence length="268" mass="29329">MRIAVDHRTRYRFTEPQVRLVQLLRLTPQDSIDQTVVNWHIGVDCDARLREAVDGFGNRTTMLYCEGPIDAIEITVHGEVLTAGDAGLVRGVIEPLPPALFLRVTDRTRASAAMRDFAQEIAPGEDRIARLHALNSALHARFACREERNDTGLSAEAAFRREHASPRDLAHLLVALARAEGVPARYVSGYHTREDGEGHAPHAWAEAHVDALGWLAFDPSRGLSSDEHYVRVAVALDAAGAAPVAGSRLGEGRECLDVDVQVAELGRQ</sequence>
<keyword evidence="2" id="KW-0378">Hydrolase</keyword>
<reference evidence="2 3" key="1">
    <citation type="submission" date="2017-07" db="EMBL/GenBank/DDBJ databases">
        <authorList>
            <person name="Sun Z.S."/>
            <person name="Albrecht U."/>
            <person name="Echele G."/>
            <person name="Lee C.C."/>
        </authorList>
    </citation>
    <scope>NUCLEOTIDE SEQUENCE [LARGE SCALE GENOMIC DNA]</scope>
    <source>
        <strain evidence="2 3">CGMCC 1.12672</strain>
    </source>
</reference>
<dbReference type="PANTHER" id="PTHR33490:SF6">
    <property type="entry name" value="SLL1049 PROTEIN"/>
    <property type="match status" value="1"/>
</dbReference>
<dbReference type="PANTHER" id="PTHR33490">
    <property type="entry name" value="BLR5614 PROTEIN-RELATED"/>
    <property type="match status" value="1"/>
</dbReference>
<dbReference type="EMBL" id="OBMI01000003">
    <property type="protein sequence ID" value="SOB87435.1"/>
    <property type="molecule type" value="Genomic_DNA"/>
</dbReference>
<organism evidence="2 3">
    <name type="scientific">Sphingomonas guangdongensis</name>
    <dbReference type="NCBI Taxonomy" id="1141890"/>
    <lineage>
        <taxon>Bacteria</taxon>
        <taxon>Pseudomonadati</taxon>
        <taxon>Pseudomonadota</taxon>
        <taxon>Alphaproteobacteria</taxon>
        <taxon>Sphingomonadales</taxon>
        <taxon>Sphingomonadaceae</taxon>
        <taxon>Sphingomonas</taxon>
    </lineage>
</organism>
<protein>
    <submittedName>
        <fullName evidence="2">Transglutaminase-like enzyme, putative cysteine protease</fullName>
    </submittedName>
</protein>
<dbReference type="OrthoDB" id="9804023at2"/>
<dbReference type="Proteomes" id="UP000219494">
    <property type="component" value="Unassembled WGS sequence"/>
</dbReference>
<dbReference type="RefSeq" id="WP_097064434.1">
    <property type="nucleotide sequence ID" value="NZ_OBMI01000003.1"/>
</dbReference>
<accession>A0A285QZW6</accession>
<evidence type="ECO:0000313" key="2">
    <source>
        <dbReference type="EMBL" id="SOB87435.1"/>
    </source>
</evidence>
<dbReference type="AlphaFoldDB" id="A0A285QZW6"/>
<dbReference type="Pfam" id="PF08379">
    <property type="entry name" value="Bact_transglu_N"/>
    <property type="match status" value="1"/>
</dbReference>
<dbReference type="Pfam" id="PF01841">
    <property type="entry name" value="Transglut_core"/>
    <property type="match status" value="1"/>
</dbReference>
<feature type="domain" description="Transglutaminase-like" evidence="1">
    <location>
        <begin position="158"/>
        <end position="221"/>
    </location>
</feature>
<dbReference type="InterPro" id="IPR002931">
    <property type="entry name" value="Transglutaminase-like"/>
</dbReference>
<keyword evidence="3" id="KW-1185">Reference proteome</keyword>
<dbReference type="InterPro" id="IPR038765">
    <property type="entry name" value="Papain-like_cys_pep_sf"/>
</dbReference>
<dbReference type="SUPFAM" id="SSF54001">
    <property type="entry name" value="Cysteine proteinases"/>
    <property type="match status" value="1"/>
</dbReference>
<dbReference type="GO" id="GO:0008233">
    <property type="term" value="F:peptidase activity"/>
    <property type="evidence" value="ECO:0007669"/>
    <property type="project" value="UniProtKB-KW"/>
</dbReference>
<keyword evidence="2" id="KW-0645">Protease</keyword>
<evidence type="ECO:0000259" key="1">
    <source>
        <dbReference type="SMART" id="SM00460"/>
    </source>
</evidence>
<dbReference type="InterPro" id="IPR013589">
    <property type="entry name" value="Bac_transglu_N"/>
</dbReference>
<gene>
    <name evidence="2" type="ORF">SAMN06297144_2567</name>
</gene>